<proteinExistence type="predicted"/>
<dbReference type="Proteomes" id="UP000724584">
    <property type="component" value="Unassembled WGS sequence"/>
</dbReference>
<evidence type="ECO:0000313" key="2">
    <source>
        <dbReference type="Proteomes" id="UP000724584"/>
    </source>
</evidence>
<comment type="caution">
    <text evidence="1">The sequence shown here is derived from an EMBL/GenBank/DDBJ whole genome shotgun (WGS) entry which is preliminary data.</text>
</comment>
<sequence>MIEGYPKPFGYRHRSIFQGLNLSPNWQVNSERLLLTMVMRDLLTQTTGRSGLDPFGVVSYSAHLIGFVKHKNETKYRVPKRSATKPTVPDKLDSTVAGVIRSGERPVDWIARKIAVEASVPKEYTTANIVACGTVSYQMSITSTGKPGCQHIISYLFEMEFDRMSCGSLSVSRASMASSPVPDVCLPFQGAILRQAFEGTEISLTAVSEHDSSGLPLGGLDFGFPGGSLFPAAVEWATSLPNH</sequence>
<dbReference type="EMBL" id="JAGIZQ010000001">
    <property type="protein sequence ID" value="KAH6649274.1"/>
    <property type="molecule type" value="Genomic_DNA"/>
</dbReference>
<keyword evidence="2" id="KW-1185">Reference proteome</keyword>
<reference evidence="1 2" key="1">
    <citation type="journal article" date="2021" name="Nat. Commun.">
        <title>Genetic determinants of endophytism in the Arabidopsis root mycobiome.</title>
        <authorList>
            <person name="Mesny F."/>
            <person name="Miyauchi S."/>
            <person name="Thiergart T."/>
            <person name="Pickel B."/>
            <person name="Atanasova L."/>
            <person name="Karlsson M."/>
            <person name="Huettel B."/>
            <person name="Barry K.W."/>
            <person name="Haridas S."/>
            <person name="Chen C."/>
            <person name="Bauer D."/>
            <person name="Andreopoulos W."/>
            <person name="Pangilinan J."/>
            <person name="LaButti K."/>
            <person name="Riley R."/>
            <person name="Lipzen A."/>
            <person name="Clum A."/>
            <person name="Drula E."/>
            <person name="Henrissat B."/>
            <person name="Kohler A."/>
            <person name="Grigoriev I.V."/>
            <person name="Martin F.M."/>
            <person name="Hacquard S."/>
        </authorList>
    </citation>
    <scope>NUCLEOTIDE SEQUENCE [LARGE SCALE GENOMIC DNA]</scope>
    <source>
        <strain evidence="1 2">MPI-SDFR-AT-0079</strain>
    </source>
</reference>
<name>A0ACB7PK90_9PEZI</name>
<accession>A0ACB7PK90</accession>
<organism evidence="1 2">
    <name type="scientific">Chaetomium tenue</name>
    <dbReference type="NCBI Taxonomy" id="1854479"/>
    <lineage>
        <taxon>Eukaryota</taxon>
        <taxon>Fungi</taxon>
        <taxon>Dikarya</taxon>
        <taxon>Ascomycota</taxon>
        <taxon>Pezizomycotina</taxon>
        <taxon>Sordariomycetes</taxon>
        <taxon>Sordariomycetidae</taxon>
        <taxon>Sordariales</taxon>
        <taxon>Chaetomiaceae</taxon>
        <taxon>Chaetomium</taxon>
    </lineage>
</organism>
<protein>
    <submittedName>
        <fullName evidence="1">Uncharacterized protein</fullName>
    </submittedName>
</protein>
<gene>
    <name evidence="1" type="ORF">F5144DRAFT_588032</name>
</gene>
<evidence type="ECO:0000313" key="1">
    <source>
        <dbReference type="EMBL" id="KAH6649274.1"/>
    </source>
</evidence>